<feature type="region of interest" description="Disordered" evidence="1">
    <location>
        <begin position="78"/>
        <end position="102"/>
    </location>
</feature>
<organism evidence="2 3">
    <name type="scientific">Thamnocephalis sphaerospora</name>
    <dbReference type="NCBI Taxonomy" id="78915"/>
    <lineage>
        <taxon>Eukaryota</taxon>
        <taxon>Fungi</taxon>
        <taxon>Fungi incertae sedis</taxon>
        <taxon>Zoopagomycota</taxon>
        <taxon>Zoopagomycotina</taxon>
        <taxon>Zoopagomycetes</taxon>
        <taxon>Zoopagales</taxon>
        <taxon>Sigmoideomycetaceae</taxon>
        <taxon>Thamnocephalis</taxon>
    </lineage>
</organism>
<reference evidence="3" key="1">
    <citation type="journal article" date="2018" name="Nat. Microbiol.">
        <title>Leveraging single-cell genomics to expand the fungal tree of life.</title>
        <authorList>
            <person name="Ahrendt S.R."/>
            <person name="Quandt C.A."/>
            <person name="Ciobanu D."/>
            <person name="Clum A."/>
            <person name="Salamov A."/>
            <person name="Andreopoulos B."/>
            <person name="Cheng J.F."/>
            <person name="Woyke T."/>
            <person name="Pelin A."/>
            <person name="Henrissat B."/>
            <person name="Reynolds N.K."/>
            <person name="Benny G.L."/>
            <person name="Smith M.E."/>
            <person name="James T.Y."/>
            <person name="Grigoriev I.V."/>
        </authorList>
    </citation>
    <scope>NUCLEOTIDE SEQUENCE [LARGE SCALE GENOMIC DNA]</scope>
    <source>
        <strain evidence="3">RSA 1356</strain>
    </source>
</reference>
<dbReference type="AlphaFoldDB" id="A0A4P9XQC8"/>
<dbReference type="Proteomes" id="UP000271241">
    <property type="component" value="Unassembled WGS sequence"/>
</dbReference>
<protein>
    <submittedName>
        <fullName evidence="2">Uncharacterized protein</fullName>
    </submittedName>
</protein>
<feature type="compositionally biased region" description="Basic residues" evidence="1">
    <location>
        <begin position="92"/>
        <end position="102"/>
    </location>
</feature>
<gene>
    <name evidence="2" type="ORF">THASP1DRAFT_23736</name>
</gene>
<dbReference type="EMBL" id="KZ992622">
    <property type="protein sequence ID" value="RKP08244.1"/>
    <property type="molecule type" value="Genomic_DNA"/>
</dbReference>
<keyword evidence="3" id="KW-1185">Reference proteome</keyword>
<sequence length="102" mass="11226">MLSKDMHIKIVKTAQQNALVSDFSPFDVDVKSICKAIANEYETASVVAIRPNKHALMRFRDGVDLADVAENLTTFVDIPEVPGNRKPTNPGSRKRKLSFPGG</sequence>
<evidence type="ECO:0000256" key="1">
    <source>
        <dbReference type="SAM" id="MobiDB-lite"/>
    </source>
</evidence>
<evidence type="ECO:0000313" key="3">
    <source>
        <dbReference type="Proteomes" id="UP000271241"/>
    </source>
</evidence>
<name>A0A4P9XQC8_9FUNG</name>
<accession>A0A4P9XQC8</accession>
<evidence type="ECO:0000313" key="2">
    <source>
        <dbReference type="EMBL" id="RKP08244.1"/>
    </source>
</evidence>
<proteinExistence type="predicted"/>